<accession>A7H5Q4</accession>
<gene>
    <name evidence="1" type="ordered locus">JJD26997_1898</name>
</gene>
<name>A7H5Q4_CAMJD</name>
<dbReference type="AlphaFoldDB" id="A7H5Q4"/>
<dbReference type="KEGG" id="cjd:JJD26997_1898"/>
<organism evidence="1 2">
    <name type="scientific">Campylobacter jejuni subsp. doylei (strain ATCC BAA-1458 / RM4099 / 269.97)</name>
    <dbReference type="NCBI Taxonomy" id="360109"/>
    <lineage>
        <taxon>Bacteria</taxon>
        <taxon>Pseudomonadati</taxon>
        <taxon>Campylobacterota</taxon>
        <taxon>Epsilonproteobacteria</taxon>
        <taxon>Campylobacterales</taxon>
        <taxon>Campylobacteraceae</taxon>
        <taxon>Campylobacter</taxon>
    </lineage>
</organism>
<sequence>MHFDLFIFIKCKIIKKGYTMKEVVIVDAKRSFRSVMGNFGGSLKN</sequence>
<proteinExistence type="predicted"/>
<dbReference type="EMBL" id="CP000768">
    <property type="protein sequence ID" value="ABS43275.1"/>
    <property type="molecule type" value="Genomic_DNA"/>
</dbReference>
<dbReference type="Proteomes" id="UP000002302">
    <property type="component" value="Chromosome"/>
</dbReference>
<evidence type="ECO:0000313" key="2">
    <source>
        <dbReference type="Proteomes" id="UP000002302"/>
    </source>
</evidence>
<reference evidence="2" key="1">
    <citation type="submission" date="2007-07" db="EMBL/GenBank/DDBJ databases">
        <title>Complete genome sequence of Campylobacter jejuni subsp doylei 269.97 isolated from human blood.</title>
        <authorList>
            <person name="Fouts D.E."/>
            <person name="Mongodin E.F."/>
            <person name="Puiu D."/>
            <person name="Sebastian Y."/>
            <person name="Miller W.G."/>
            <person name="Mandrell R.E."/>
            <person name="Lastovica A.J."/>
            <person name="Nelson K.E."/>
        </authorList>
    </citation>
    <scope>NUCLEOTIDE SEQUENCE [LARGE SCALE GENOMIC DNA]</scope>
    <source>
        <strain evidence="2">ATCC BAA-1458 / RM4099 / 269.97</strain>
    </source>
</reference>
<dbReference type="HOGENOM" id="CLU_3197306_0_0_7"/>
<protein>
    <submittedName>
        <fullName evidence="1">Uncharacterized protein</fullName>
    </submittedName>
</protein>
<evidence type="ECO:0000313" key="1">
    <source>
        <dbReference type="EMBL" id="ABS43275.1"/>
    </source>
</evidence>